<organism evidence="1 2">
    <name type="scientific">Ajellomyces dermatitidis (strain ER-3 / ATCC MYA-2586)</name>
    <name type="common">Blastomyces dermatitidis</name>
    <dbReference type="NCBI Taxonomy" id="559297"/>
    <lineage>
        <taxon>Eukaryota</taxon>
        <taxon>Fungi</taxon>
        <taxon>Dikarya</taxon>
        <taxon>Ascomycota</taxon>
        <taxon>Pezizomycotina</taxon>
        <taxon>Eurotiomycetes</taxon>
        <taxon>Eurotiomycetidae</taxon>
        <taxon>Onygenales</taxon>
        <taxon>Ajellomycetaceae</taxon>
        <taxon>Blastomyces</taxon>
    </lineage>
</organism>
<keyword evidence="2" id="KW-1185">Reference proteome</keyword>
<dbReference type="RefSeq" id="XP_045273350.1">
    <property type="nucleotide sequence ID" value="XM_045424689.1"/>
</dbReference>
<name>A0ABP2EQ05_AJEDR</name>
<sequence>MGMGLRVSVSTSVRLDWTWAIILDGSQASQLEGFDPRSPAVVTELRKGKASHFLPQSQGLSGEKRDAKRCVLLHPPKSTCITPSFGLFIDKTPGLVRQVYGVLSAL</sequence>
<reference evidence="2" key="1">
    <citation type="journal article" date="2015" name="PLoS Genet.">
        <title>The dynamic genome and transcriptome of the human fungal pathogen Blastomyces and close relative Emmonsia.</title>
        <authorList>
            <person name="Munoz J.F."/>
            <person name="Gauthier G.M."/>
            <person name="Desjardins C.A."/>
            <person name="Gallo J.E."/>
            <person name="Holder J."/>
            <person name="Sullivan T.D."/>
            <person name="Marty A.J."/>
            <person name="Carmen J.C."/>
            <person name="Chen Z."/>
            <person name="Ding L."/>
            <person name="Gujja S."/>
            <person name="Magrini V."/>
            <person name="Misas E."/>
            <person name="Mitreva M."/>
            <person name="Priest M."/>
            <person name="Saif S."/>
            <person name="Whiston E.A."/>
            <person name="Young S."/>
            <person name="Zeng Q."/>
            <person name="Goldman W.E."/>
            <person name="Mardis E.R."/>
            <person name="Taylor J.W."/>
            <person name="McEwen J.G."/>
            <person name="Clay O.K."/>
            <person name="Klein B.S."/>
            <person name="Cuomo C.A."/>
        </authorList>
    </citation>
    <scope>NUCLEOTIDE SEQUENCE [LARGE SCALE GENOMIC DNA]</scope>
    <source>
        <strain evidence="2">ER-3 / ATCC MYA-2586</strain>
    </source>
</reference>
<dbReference type="GeneID" id="69030402"/>
<proteinExistence type="predicted"/>
<gene>
    <name evidence="1" type="ORF">BDCG_08913</name>
</gene>
<accession>A0ABP2EQ05</accession>
<evidence type="ECO:0000313" key="1">
    <source>
        <dbReference type="EMBL" id="EEQ85644.2"/>
    </source>
</evidence>
<dbReference type="Proteomes" id="UP000002039">
    <property type="component" value="Unassembled WGS sequence"/>
</dbReference>
<evidence type="ECO:0000313" key="2">
    <source>
        <dbReference type="Proteomes" id="UP000002039"/>
    </source>
</evidence>
<protein>
    <submittedName>
        <fullName evidence="1">Uncharacterized protein</fullName>
    </submittedName>
</protein>
<dbReference type="EMBL" id="EQ999984">
    <property type="protein sequence ID" value="EEQ85644.2"/>
    <property type="molecule type" value="Genomic_DNA"/>
</dbReference>